<comment type="caution">
    <text evidence="2">The sequence shown here is derived from an EMBL/GenBank/DDBJ whole genome shotgun (WGS) entry which is preliminary data.</text>
</comment>
<dbReference type="OMA" id="QGVICQP"/>
<evidence type="ECO:0008006" key="4">
    <source>
        <dbReference type="Google" id="ProtNLM"/>
    </source>
</evidence>
<dbReference type="Pfam" id="PF11152">
    <property type="entry name" value="CCB2_CCB4"/>
    <property type="match status" value="1"/>
</dbReference>
<dbReference type="OrthoDB" id="439612at2759"/>
<proteinExistence type="predicted"/>
<dbReference type="PANTHER" id="PTHR34943:SF2">
    <property type="entry name" value="PROTEIN COFACTOR ASSEMBLY OF COMPLEX C SUBUNIT B CCB4, CHLOROPLASTIC"/>
    <property type="match status" value="1"/>
</dbReference>
<accession>A0A8T2V737</accession>
<name>A0A8T2V737_CERRI</name>
<dbReference type="PANTHER" id="PTHR34943">
    <property type="match status" value="1"/>
</dbReference>
<gene>
    <name evidence="2" type="ORF">KP509_02G025500</name>
</gene>
<feature type="transmembrane region" description="Helical" evidence="1">
    <location>
        <begin position="41"/>
        <end position="61"/>
    </location>
</feature>
<dbReference type="InterPro" id="IPR021325">
    <property type="entry name" value="CCB2/CCB4"/>
</dbReference>
<evidence type="ECO:0000313" key="3">
    <source>
        <dbReference type="Proteomes" id="UP000825935"/>
    </source>
</evidence>
<dbReference type="AlphaFoldDB" id="A0A8T2V737"/>
<protein>
    <recommendedName>
        <fullName evidence="4">Cofactor assembly of complex C subunit B</fullName>
    </recommendedName>
</protein>
<dbReference type="InterPro" id="IPR044705">
    <property type="entry name" value="CCB4"/>
</dbReference>
<reference evidence="2" key="1">
    <citation type="submission" date="2021-08" db="EMBL/GenBank/DDBJ databases">
        <title>WGS assembly of Ceratopteris richardii.</title>
        <authorList>
            <person name="Marchant D.B."/>
            <person name="Chen G."/>
            <person name="Jenkins J."/>
            <person name="Shu S."/>
            <person name="Leebens-Mack J."/>
            <person name="Grimwood J."/>
            <person name="Schmutz J."/>
            <person name="Soltis P."/>
            <person name="Soltis D."/>
            <person name="Chen Z.-H."/>
        </authorList>
    </citation>
    <scope>NUCLEOTIDE SEQUENCE</scope>
    <source>
        <strain evidence="2">Whitten #5841</strain>
        <tissue evidence="2">Leaf</tissue>
    </source>
</reference>
<keyword evidence="1" id="KW-1133">Transmembrane helix</keyword>
<keyword evidence="1" id="KW-0472">Membrane</keyword>
<dbReference type="Proteomes" id="UP000825935">
    <property type="component" value="Chromosome 2"/>
</dbReference>
<evidence type="ECO:0000313" key="2">
    <source>
        <dbReference type="EMBL" id="KAH7443202.1"/>
    </source>
</evidence>
<evidence type="ECO:0000256" key="1">
    <source>
        <dbReference type="SAM" id="Phobius"/>
    </source>
</evidence>
<keyword evidence="3" id="KW-1185">Reference proteome</keyword>
<sequence length="268" mass="29029">MPILPFMKGARTPSITCRQIDQNSKSKAVFNLDDWIEKNDVIVRVAPTIFGGCSFLLVIANRTFSGIPPVADASSAQSRADVVALLLAATVVLTGLVWLSVKPRKPIPVKLIGVDCLRLDSSLPANATAEVIWAWEALERVSCCRSLVIVYRGHTVLQAGLASEVDGEAKEVDSSNLIKGSLCQAVWRSEKQSYLANLPLYPGRYELNFLPSNTQAVVLQPLGDEGIMIVAGDTVRGFGQRDQVWISSIGEKLDATLQKCAFSNDVVS</sequence>
<organism evidence="2 3">
    <name type="scientific">Ceratopteris richardii</name>
    <name type="common">Triangle waterfern</name>
    <dbReference type="NCBI Taxonomy" id="49495"/>
    <lineage>
        <taxon>Eukaryota</taxon>
        <taxon>Viridiplantae</taxon>
        <taxon>Streptophyta</taxon>
        <taxon>Embryophyta</taxon>
        <taxon>Tracheophyta</taxon>
        <taxon>Polypodiopsida</taxon>
        <taxon>Polypodiidae</taxon>
        <taxon>Polypodiales</taxon>
        <taxon>Pteridineae</taxon>
        <taxon>Pteridaceae</taxon>
        <taxon>Parkerioideae</taxon>
        <taxon>Ceratopteris</taxon>
    </lineage>
</organism>
<dbReference type="EMBL" id="CM035407">
    <property type="protein sequence ID" value="KAH7443202.1"/>
    <property type="molecule type" value="Genomic_DNA"/>
</dbReference>
<dbReference type="GO" id="GO:0009507">
    <property type="term" value="C:chloroplast"/>
    <property type="evidence" value="ECO:0007669"/>
    <property type="project" value="TreeGrafter"/>
</dbReference>
<keyword evidence="1" id="KW-0812">Transmembrane</keyword>
<dbReference type="GO" id="GO:0010190">
    <property type="term" value="P:cytochrome b6f complex assembly"/>
    <property type="evidence" value="ECO:0007669"/>
    <property type="project" value="TreeGrafter"/>
</dbReference>
<feature type="transmembrane region" description="Helical" evidence="1">
    <location>
        <begin position="82"/>
        <end position="101"/>
    </location>
</feature>